<keyword evidence="4 5" id="KW-0472">Membrane</keyword>
<keyword evidence="2 5" id="KW-0812">Transmembrane</keyword>
<keyword evidence="7" id="KW-1185">Reference proteome</keyword>
<evidence type="ECO:0000256" key="1">
    <source>
        <dbReference type="ARBA" id="ARBA00004141"/>
    </source>
</evidence>
<dbReference type="EMBL" id="JARZFX010000001">
    <property type="protein sequence ID" value="MEC5422523.1"/>
    <property type="molecule type" value="Genomic_DNA"/>
</dbReference>
<keyword evidence="5" id="KW-0813">Transport</keyword>
<keyword evidence="5" id="KW-1003">Cell membrane</keyword>
<dbReference type="Pfam" id="PF00902">
    <property type="entry name" value="TatC"/>
    <property type="match status" value="1"/>
</dbReference>
<gene>
    <name evidence="5 6" type="primary">tatC</name>
    <name evidence="6" type="ORF">QGM71_03325</name>
</gene>
<dbReference type="NCBIfam" id="TIGR00945">
    <property type="entry name" value="tatC"/>
    <property type="match status" value="1"/>
</dbReference>
<organism evidence="6 7">
    <name type="scientific">Virgibacillus tibetensis</name>
    <dbReference type="NCBI Taxonomy" id="3042313"/>
    <lineage>
        <taxon>Bacteria</taxon>
        <taxon>Bacillati</taxon>
        <taxon>Bacillota</taxon>
        <taxon>Bacilli</taxon>
        <taxon>Bacillales</taxon>
        <taxon>Bacillaceae</taxon>
        <taxon>Virgibacillus</taxon>
    </lineage>
</organism>
<comment type="caution">
    <text evidence="6">The sequence shown here is derived from an EMBL/GenBank/DDBJ whole genome shotgun (WGS) entry which is preliminary data.</text>
</comment>
<feature type="transmembrane region" description="Helical" evidence="5">
    <location>
        <begin position="157"/>
        <end position="183"/>
    </location>
</feature>
<proteinExistence type="inferred from homology"/>
<dbReference type="PANTHER" id="PTHR30371">
    <property type="entry name" value="SEC-INDEPENDENT PROTEIN TRANSLOCASE PROTEIN TATC"/>
    <property type="match status" value="1"/>
</dbReference>
<dbReference type="HAMAP" id="MF_00902">
    <property type="entry name" value="TatC"/>
    <property type="match status" value="1"/>
</dbReference>
<feature type="transmembrane region" description="Helical" evidence="5">
    <location>
        <begin position="68"/>
        <end position="95"/>
    </location>
</feature>
<feature type="transmembrane region" description="Helical" evidence="5">
    <location>
        <begin position="26"/>
        <end position="48"/>
    </location>
</feature>
<evidence type="ECO:0000313" key="7">
    <source>
        <dbReference type="Proteomes" id="UP001335737"/>
    </source>
</evidence>
<evidence type="ECO:0000313" key="6">
    <source>
        <dbReference type="EMBL" id="MEC5422523.1"/>
    </source>
</evidence>
<dbReference type="PROSITE" id="PS01218">
    <property type="entry name" value="TATC"/>
    <property type="match status" value="1"/>
</dbReference>
<comment type="function">
    <text evidence="5">Part of the twin-arginine translocation (Tat) system that transports large folded proteins containing a characteristic twin-arginine motif in their signal peptide across membranes.</text>
</comment>
<comment type="subcellular location">
    <subcellularLocation>
        <location evidence="5">Cell membrane</location>
        <topology evidence="5">Multi-pass membrane protein</topology>
    </subcellularLocation>
    <subcellularLocation>
        <location evidence="1">Membrane</location>
        <topology evidence="1">Multi-pass membrane protein</topology>
    </subcellularLocation>
</comment>
<reference evidence="6 7" key="1">
    <citation type="journal article" date="2024" name="Int. J. Syst. Evol. Microbiol.">
        <title>Virgibacillus tibetensis sp. nov., isolated from salt lake on the Tibetan Plateau of China.</title>
        <authorList>
            <person name="Phurbu D."/>
            <person name="Liu Z.-X."/>
            <person name="Wang R."/>
            <person name="Zheng Y.-Y."/>
            <person name="Liu H.-C."/>
            <person name="Zhou Y.-G."/>
            <person name="Yu Y.-J."/>
            <person name="Li A.-H."/>
        </authorList>
    </citation>
    <scope>NUCLEOTIDE SEQUENCE [LARGE SCALE GENOMIC DNA]</scope>
    <source>
        <strain evidence="6 7">C22-A2</strain>
    </source>
</reference>
<feature type="transmembrane region" description="Helical" evidence="5">
    <location>
        <begin position="219"/>
        <end position="237"/>
    </location>
</feature>
<comment type="similarity">
    <text evidence="5">Belongs to the TatC family.</text>
</comment>
<dbReference type="InterPro" id="IPR019820">
    <property type="entry name" value="Sec-indep_translocase_CS"/>
</dbReference>
<dbReference type="RefSeq" id="WP_327606085.1">
    <property type="nucleotide sequence ID" value="NZ_JARZFX010000001.1"/>
</dbReference>
<feature type="transmembrane region" description="Helical" evidence="5">
    <location>
        <begin position="107"/>
        <end position="137"/>
    </location>
</feature>
<sequence>MADNNAQFSDKEMNLTGHLSELRNRLIVTAVFFVLFFIVGFIFVKDIYWFFVNDLDFQLTVISPGEIIWIHFTMASLVAITGTIPILAFQVWSFIKPGLTPNERKASLAYIPAIFLLFIGGLVFGYFMFIKLILPFLLSLNNGMFNEMFTVDKYFRFLLRITFPFAVLFEIPIVAMFLTALGVITPDFMRKTRKYAYLILIIIGTIVTPPDFILQIAVAVPLIILYEISIYLAMIVYRKKQRKHKEFMEEDSFN</sequence>
<keyword evidence="3 5" id="KW-1133">Transmembrane helix</keyword>
<dbReference type="InterPro" id="IPR002033">
    <property type="entry name" value="TatC"/>
</dbReference>
<accession>A0ABU6KBQ6</accession>
<keyword evidence="5" id="KW-0653">Protein transport</keyword>
<evidence type="ECO:0000256" key="3">
    <source>
        <dbReference type="ARBA" id="ARBA00022989"/>
    </source>
</evidence>
<protein>
    <recommendedName>
        <fullName evidence="5">Sec-independent protein translocase protein TatC</fullName>
    </recommendedName>
</protein>
<dbReference type="PRINTS" id="PR01840">
    <property type="entry name" value="TATCFAMILY"/>
</dbReference>
<evidence type="ECO:0000256" key="4">
    <source>
        <dbReference type="ARBA" id="ARBA00023136"/>
    </source>
</evidence>
<dbReference type="Proteomes" id="UP001335737">
    <property type="component" value="Unassembled WGS sequence"/>
</dbReference>
<comment type="subunit">
    <text evidence="5">Forms a complex with TatA.</text>
</comment>
<feature type="transmembrane region" description="Helical" evidence="5">
    <location>
        <begin position="195"/>
        <end position="213"/>
    </location>
</feature>
<name>A0ABU6KBQ6_9BACI</name>
<dbReference type="PANTHER" id="PTHR30371:SF4">
    <property type="entry name" value="SEC-INDEPENDENT PROTEIN TRANSLOCASE PROTEIN TATCD"/>
    <property type="match status" value="1"/>
</dbReference>
<evidence type="ECO:0000256" key="2">
    <source>
        <dbReference type="ARBA" id="ARBA00022692"/>
    </source>
</evidence>
<evidence type="ECO:0000256" key="5">
    <source>
        <dbReference type="HAMAP-Rule" id="MF_00902"/>
    </source>
</evidence>
<keyword evidence="5" id="KW-0811">Translocation</keyword>